<dbReference type="RefSeq" id="WP_153548584.1">
    <property type="nucleotide sequence ID" value="NZ_WIXK01000007.1"/>
</dbReference>
<dbReference type="PROSITE" id="PS51725">
    <property type="entry name" value="ABM"/>
    <property type="match status" value="1"/>
</dbReference>
<comment type="caution">
    <text evidence="2">The sequence shown here is derived from an EMBL/GenBank/DDBJ whole genome shotgun (WGS) entry which is preliminary data.</text>
</comment>
<dbReference type="PANTHER" id="PTHR34474">
    <property type="entry name" value="SIGNAL TRANSDUCTION PROTEIN TRAP"/>
    <property type="match status" value="1"/>
</dbReference>
<dbReference type="GO" id="GO:0004497">
    <property type="term" value="F:monooxygenase activity"/>
    <property type="evidence" value="ECO:0007669"/>
    <property type="project" value="UniProtKB-KW"/>
</dbReference>
<dbReference type="Proteomes" id="UP000436694">
    <property type="component" value="Unassembled WGS sequence"/>
</dbReference>
<dbReference type="Gene3D" id="3.30.70.100">
    <property type="match status" value="1"/>
</dbReference>
<protein>
    <submittedName>
        <fullName evidence="2">Antibiotic biosynthesis monooxygenase</fullName>
    </submittedName>
</protein>
<keyword evidence="2" id="KW-0560">Oxidoreductase</keyword>
<dbReference type="InterPro" id="IPR050404">
    <property type="entry name" value="Heme-degrading_MO"/>
</dbReference>
<proteinExistence type="predicted"/>
<dbReference type="Pfam" id="PF03992">
    <property type="entry name" value="ABM"/>
    <property type="match status" value="1"/>
</dbReference>
<organism evidence="2 3">
    <name type="scientific">Tritonibacter aquimaris</name>
    <dbReference type="NCBI Taxonomy" id="2663379"/>
    <lineage>
        <taxon>Bacteria</taxon>
        <taxon>Pseudomonadati</taxon>
        <taxon>Pseudomonadota</taxon>
        <taxon>Alphaproteobacteria</taxon>
        <taxon>Rhodobacterales</taxon>
        <taxon>Paracoccaceae</taxon>
        <taxon>Tritonibacter</taxon>
    </lineage>
</organism>
<dbReference type="SUPFAM" id="SSF54909">
    <property type="entry name" value="Dimeric alpha+beta barrel"/>
    <property type="match status" value="1"/>
</dbReference>
<gene>
    <name evidence="2" type="ORF">GG681_13670</name>
</gene>
<evidence type="ECO:0000259" key="1">
    <source>
        <dbReference type="PROSITE" id="PS51725"/>
    </source>
</evidence>
<keyword evidence="2" id="KW-0503">Monooxygenase</keyword>
<dbReference type="EMBL" id="WIXK01000007">
    <property type="protein sequence ID" value="MQY43690.1"/>
    <property type="molecule type" value="Genomic_DNA"/>
</dbReference>
<sequence length="108" mass="12887">MSYIAMNRFKIRDGHEEAFETMWRERESRLSELQGFQEFRLLKGPKGEGFQLYSSHVIWDKEEDFKAWTKSEQFRAAHRNAGKREGESPFMEPPQFEGFETILFESQS</sequence>
<evidence type="ECO:0000313" key="2">
    <source>
        <dbReference type="EMBL" id="MQY43690.1"/>
    </source>
</evidence>
<dbReference type="InterPro" id="IPR007138">
    <property type="entry name" value="ABM_dom"/>
</dbReference>
<reference evidence="2 3" key="1">
    <citation type="submission" date="2019-10" db="EMBL/GenBank/DDBJ databases">
        <title>Epibacterium sp. nov., isolated from seawater.</title>
        <authorList>
            <person name="Zhang X."/>
            <person name="Li N."/>
        </authorList>
    </citation>
    <scope>NUCLEOTIDE SEQUENCE [LARGE SCALE GENOMIC DNA]</scope>
    <source>
        <strain evidence="2 3">SM1969</strain>
    </source>
</reference>
<name>A0A844AMT9_9RHOB</name>
<dbReference type="PANTHER" id="PTHR34474:SF2">
    <property type="entry name" value="SIGNAL TRANSDUCTION PROTEIN TRAP"/>
    <property type="match status" value="1"/>
</dbReference>
<accession>A0A844AMT9</accession>
<feature type="domain" description="ABM" evidence="1">
    <location>
        <begin position="3"/>
        <end position="96"/>
    </location>
</feature>
<dbReference type="InterPro" id="IPR011008">
    <property type="entry name" value="Dimeric_a/b-barrel"/>
</dbReference>
<dbReference type="AlphaFoldDB" id="A0A844AMT9"/>
<evidence type="ECO:0000313" key="3">
    <source>
        <dbReference type="Proteomes" id="UP000436694"/>
    </source>
</evidence>
<keyword evidence="3" id="KW-1185">Reference proteome</keyword>